<evidence type="ECO:0000256" key="6">
    <source>
        <dbReference type="ARBA" id="ARBA00023136"/>
    </source>
</evidence>
<evidence type="ECO:0000256" key="1">
    <source>
        <dbReference type="ARBA" id="ARBA00004651"/>
    </source>
</evidence>
<dbReference type="PANTHER" id="PTHR43744">
    <property type="entry name" value="ABC TRANSPORTER PERMEASE PROTEIN MG189-RELATED-RELATED"/>
    <property type="match status" value="1"/>
</dbReference>
<protein>
    <submittedName>
        <fullName evidence="9">Sugar ABC transporter permease</fullName>
    </submittedName>
</protein>
<comment type="similarity">
    <text evidence="7">Belongs to the binding-protein-dependent transport system permease family.</text>
</comment>
<reference evidence="10" key="1">
    <citation type="journal article" date="2019" name="Int. J. Syst. Evol. Microbiol.">
        <title>The Global Catalogue of Microorganisms (GCM) 10K type strain sequencing project: providing services to taxonomists for standard genome sequencing and annotation.</title>
        <authorList>
            <consortium name="The Broad Institute Genomics Platform"/>
            <consortium name="The Broad Institute Genome Sequencing Center for Infectious Disease"/>
            <person name="Wu L."/>
            <person name="Ma J."/>
        </authorList>
    </citation>
    <scope>NUCLEOTIDE SEQUENCE [LARGE SCALE GENOMIC DNA]</scope>
    <source>
        <strain evidence="10">CGMCC 1.15043</strain>
    </source>
</reference>
<feature type="transmembrane region" description="Helical" evidence="7">
    <location>
        <begin position="12"/>
        <end position="33"/>
    </location>
</feature>
<dbReference type="EMBL" id="BMHE01000010">
    <property type="protein sequence ID" value="GFZ78796.1"/>
    <property type="molecule type" value="Genomic_DNA"/>
</dbReference>
<dbReference type="RefSeq" id="WP_189011986.1">
    <property type="nucleotide sequence ID" value="NZ_BMHE01000010.1"/>
</dbReference>
<dbReference type="PANTHER" id="PTHR43744:SF12">
    <property type="entry name" value="ABC TRANSPORTER PERMEASE PROTEIN MG189-RELATED"/>
    <property type="match status" value="1"/>
</dbReference>
<sequence>MSRLAFSRFSIISLIILSIVMVIPSFTMFSTAFKTQEELLIFPPKLVPNQYAWENISELFKQYDYWVWYKNSLFVALFSVAGIVISSSLVAYGFTRYNTKGKKALFTVLLGMMMLPYPVVMIPQFILFKHLGWVDSFLPVIMPHLFGSSYMIFLMRQFFTSLSNELFDAAKIDGCSEFRQWWKIALPLSGPVVATVAIFSFMNSWNDLLGQILYLNSSDKFTLAIGLTSMYSSVTRLIPWNLVMVAAILALLPILFLFSVAQKYFVESIVMTGVK</sequence>
<dbReference type="CDD" id="cd06261">
    <property type="entry name" value="TM_PBP2"/>
    <property type="match status" value="1"/>
</dbReference>
<dbReference type="Pfam" id="PF00528">
    <property type="entry name" value="BPD_transp_1"/>
    <property type="match status" value="1"/>
</dbReference>
<organism evidence="9 10">
    <name type="scientific">Paenibacillus marchantiophytorum</name>
    <dbReference type="NCBI Taxonomy" id="1619310"/>
    <lineage>
        <taxon>Bacteria</taxon>
        <taxon>Bacillati</taxon>
        <taxon>Bacillota</taxon>
        <taxon>Bacilli</taxon>
        <taxon>Bacillales</taxon>
        <taxon>Paenibacillaceae</taxon>
        <taxon>Paenibacillus</taxon>
    </lineage>
</organism>
<dbReference type="SUPFAM" id="SSF161098">
    <property type="entry name" value="MetI-like"/>
    <property type="match status" value="1"/>
</dbReference>
<dbReference type="InterPro" id="IPR035906">
    <property type="entry name" value="MetI-like_sf"/>
</dbReference>
<keyword evidence="10" id="KW-1185">Reference proteome</keyword>
<dbReference type="Proteomes" id="UP000615455">
    <property type="component" value="Unassembled WGS sequence"/>
</dbReference>
<gene>
    <name evidence="9" type="ORF">GCM10008018_25430</name>
</gene>
<evidence type="ECO:0000313" key="10">
    <source>
        <dbReference type="Proteomes" id="UP000615455"/>
    </source>
</evidence>
<feature type="transmembrane region" description="Helical" evidence="7">
    <location>
        <begin position="180"/>
        <end position="202"/>
    </location>
</feature>
<comment type="subcellular location">
    <subcellularLocation>
        <location evidence="1 7">Cell membrane</location>
        <topology evidence="1 7">Multi-pass membrane protein</topology>
    </subcellularLocation>
</comment>
<feature type="domain" description="ABC transmembrane type-1" evidence="8">
    <location>
        <begin position="69"/>
        <end position="261"/>
    </location>
</feature>
<keyword evidence="4 7" id="KW-0812">Transmembrane</keyword>
<feature type="transmembrane region" description="Helical" evidence="7">
    <location>
        <begin position="104"/>
        <end position="128"/>
    </location>
</feature>
<evidence type="ECO:0000256" key="5">
    <source>
        <dbReference type="ARBA" id="ARBA00022989"/>
    </source>
</evidence>
<keyword evidence="3" id="KW-1003">Cell membrane</keyword>
<evidence type="ECO:0000256" key="3">
    <source>
        <dbReference type="ARBA" id="ARBA00022475"/>
    </source>
</evidence>
<keyword evidence="2 7" id="KW-0813">Transport</keyword>
<keyword evidence="6 7" id="KW-0472">Membrane</keyword>
<evidence type="ECO:0000259" key="8">
    <source>
        <dbReference type="PROSITE" id="PS50928"/>
    </source>
</evidence>
<feature type="transmembrane region" description="Helical" evidence="7">
    <location>
        <begin position="140"/>
        <end position="159"/>
    </location>
</feature>
<proteinExistence type="inferred from homology"/>
<evidence type="ECO:0000313" key="9">
    <source>
        <dbReference type="EMBL" id="GFZ78796.1"/>
    </source>
</evidence>
<keyword evidence="5 7" id="KW-1133">Transmembrane helix</keyword>
<name>A0ABQ1EN47_9BACL</name>
<dbReference type="PROSITE" id="PS50928">
    <property type="entry name" value="ABC_TM1"/>
    <property type="match status" value="1"/>
</dbReference>
<dbReference type="Gene3D" id="1.10.3720.10">
    <property type="entry name" value="MetI-like"/>
    <property type="match status" value="1"/>
</dbReference>
<dbReference type="InterPro" id="IPR000515">
    <property type="entry name" value="MetI-like"/>
</dbReference>
<feature type="transmembrane region" description="Helical" evidence="7">
    <location>
        <begin position="73"/>
        <end position="92"/>
    </location>
</feature>
<accession>A0ABQ1EN47</accession>
<evidence type="ECO:0000256" key="7">
    <source>
        <dbReference type="RuleBase" id="RU363032"/>
    </source>
</evidence>
<evidence type="ECO:0000256" key="2">
    <source>
        <dbReference type="ARBA" id="ARBA00022448"/>
    </source>
</evidence>
<feature type="transmembrane region" description="Helical" evidence="7">
    <location>
        <begin position="237"/>
        <end position="261"/>
    </location>
</feature>
<evidence type="ECO:0000256" key="4">
    <source>
        <dbReference type="ARBA" id="ARBA00022692"/>
    </source>
</evidence>
<comment type="caution">
    <text evidence="9">The sequence shown here is derived from an EMBL/GenBank/DDBJ whole genome shotgun (WGS) entry which is preliminary data.</text>
</comment>